<keyword evidence="1" id="KW-0479">Metal-binding</keyword>
<dbReference type="AlphaFoldDB" id="A0A086TFI1"/>
<feature type="domain" description="Zn(2)-C6 fungal-type" evidence="8">
    <location>
        <begin position="158"/>
        <end position="186"/>
    </location>
</feature>
<name>A0A086TFI1_HAPC1</name>
<dbReference type="HOGENOM" id="CLU_016696_0_0_1"/>
<dbReference type="STRING" id="857340.A0A086TFI1"/>
<accession>A0A086TFI1</accession>
<dbReference type="PANTHER" id="PTHR36206:SF13">
    <property type="entry name" value="TRANSCRIPTIONAL REGULATORY PROTEIN MOC3"/>
    <property type="match status" value="1"/>
</dbReference>
<dbReference type="GO" id="GO:0008270">
    <property type="term" value="F:zinc ion binding"/>
    <property type="evidence" value="ECO:0007669"/>
    <property type="project" value="InterPro"/>
</dbReference>
<dbReference type="OrthoDB" id="5375558at2759"/>
<feature type="compositionally biased region" description="Basic and acidic residues" evidence="7">
    <location>
        <begin position="1"/>
        <end position="11"/>
    </location>
</feature>
<feature type="region of interest" description="Disordered" evidence="7">
    <location>
        <begin position="202"/>
        <end position="284"/>
    </location>
</feature>
<dbReference type="Proteomes" id="UP000029964">
    <property type="component" value="Unassembled WGS sequence"/>
</dbReference>
<dbReference type="InterPro" id="IPR036864">
    <property type="entry name" value="Zn2-C6_fun-type_DNA-bd_sf"/>
</dbReference>
<feature type="region of interest" description="Disordered" evidence="7">
    <location>
        <begin position="1"/>
        <end position="41"/>
    </location>
</feature>
<feature type="compositionally biased region" description="Low complexity" evidence="7">
    <location>
        <begin position="205"/>
        <end position="227"/>
    </location>
</feature>
<keyword evidence="2" id="KW-0862">Zinc</keyword>
<sequence length="665" mass="73025">MSRPDEQHRYQAEQGQHGAALLPPRLPSSAPPTYHTPGYVHSMPSLPSTSYSPYGSPSDGHRASPAISSLMSLPSMRSIDPMAQPPPQNMSPGYRENLPVPPVLSSTPYPRGHNPSTVLPSSYGVASHDAMARYALPPDPLLLQRQPKKEIKRRTKTGCLTCRKRRIKCDEGHPTCNNCKRSKRVCLGYDPIFRHQPVLVGSSNSSRATAWTPPPSTSAHSSASSRAPPTPSYSETAPPEKLPHNTHGASYTPTSNPGPSDSLPPASAAATNPYKAPPSRGRYSSPVPVLVSAPCVKPEPLEPPPVGTYPGHQLGVKPEPVGNLSVGTRPDNSQSVKPELVDSPPFTYRGYHRKPLPSIALPSNSPPTSEQGGKMRVEEFISSLGLPPSAPGPVQDEDTYQEVVKVYHEMYAPGLHAFFESTWFYFSENGKMSFPRNNDVVGRMAAFLKVLEGIRVNDHAQMTYSGTLELGLVWALASMAANVARDGENNRARTTLPPENDPVEVQHRFHLVRALLSGEMLRYNPLTPPVQDANHHRVREFEFWYQLGEFLRSHDVGSPDPAEVEKSREEALNKLRWLLDGRENRDVLYSVAVLRCYAHRFDMSQALQAKYHLPEEVPQNKAVVASKFISAQAQVTGGTTNVVRRICDIASRLYINPGHNVGVAR</sequence>
<gene>
    <name evidence="9" type="ORF">ACRE_009830</name>
</gene>
<organism evidence="9 10">
    <name type="scientific">Hapsidospora chrysogenum (strain ATCC 11550 / CBS 779.69 / DSM 880 / IAM 14645 / JCM 23072 / IMI 49137)</name>
    <name type="common">Acremonium chrysogenum</name>
    <dbReference type="NCBI Taxonomy" id="857340"/>
    <lineage>
        <taxon>Eukaryota</taxon>
        <taxon>Fungi</taxon>
        <taxon>Dikarya</taxon>
        <taxon>Ascomycota</taxon>
        <taxon>Pezizomycotina</taxon>
        <taxon>Sordariomycetes</taxon>
        <taxon>Hypocreomycetidae</taxon>
        <taxon>Hypocreales</taxon>
        <taxon>Bionectriaceae</taxon>
        <taxon>Hapsidospora</taxon>
    </lineage>
</organism>
<evidence type="ECO:0000313" key="9">
    <source>
        <dbReference type="EMBL" id="KFH48113.1"/>
    </source>
</evidence>
<dbReference type="CDD" id="cd00067">
    <property type="entry name" value="GAL4"/>
    <property type="match status" value="1"/>
</dbReference>
<keyword evidence="4" id="KW-0238">DNA-binding</keyword>
<dbReference type="PANTHER" id="PTHR36206">
    <property type="entry name" value="ASPERCRYPTIN BIOSYNTHESIS CLUSTER-SPECIFIC TRANSCRIPTION REGULATOR ATNN-RELATED"/>
    <property type="match status" value="1"/>
</dbReference>
<protein>
    <submittedName>
        <fullName evidence="9">Putative transcriptional regulatory protein-like protein</fullName>
    </submittedName>
</protein>
<evidence type="ECO:0000256" key="1">
    <source>
        <dbReference type="ARBA" id="ARBA00022723"/>
    </source>
</evidence>
<evidence type="ECO:0000256" key="5">
    <source>
        <dbReference type="ARBA" id="ARBA00023163"/>
    </source>
</evidence>
<dbReference type="PROSITE" id="PS00463">
    <property type="entry name" value="ZN2_CY6_FUNGAL_1"/>
    <property type="match status" value="1"/>
</dbReference>
<evidence type="ECO:0000256" key="4">
    <source>
        <dbReference type="ARBA" id="ARBA00023125"/>
    </source>
</evidence>
<keyword evidence="10" id="KW-1185">Reference proteome</keyword>
<dbReference type="Pfam" id="PF00172">
    <property type="entry name" value="Zn_clus"/>
    <property type="match status" value="1"/>
</dbReference>
<evidence type="ECO:0000256" key="2">
    <source>
        <dbReference type="ARBA" id="ARBA00022833"/>
    </source>
</evidence>
<keyword evidence="6" id="KW-0539">Nucleus</keyword>
<dbReference type="InterPro" id="IPR001138">
    <property type="entry name" value="Zn2Cys6_DnaBD"/>
</dbReference>
<evidence type="ECO:0000259" key="8">
    <source>
        <dbReference type="PROSITE" id="PS50048"/>
    </source>
</evidence>
<reference evidence="10" key="1">
    <citation type="journal article" date="2014" name="Genome Announc.">
        <title>Genome sequence and annotation of Acremonium chrysogenum, producer of the beta-lactam antibiotic cephalosporin C.</title>
        <authorList>
            <person name="Terfehr D."/>
            <person name="Dahlmann T.A."/>
            <person name="Specht T."/>
            <person name="Zadra I."/>
            <person name="Kuernsteiner H."/>
            <person name="Kueck U."/>
        </authorList>
    </citation>
    <scope>NUCLEOTIDE SEQUENCE [LARGE SCALE GENOMIC DNA]</scope>
    <source>
        <strain evidence="10">ATCC 11550 / CBS 779.69 / DSM 880 / IAM 14645 / JCM 23072 / IMI 49137</strain>
    </source>
</reference>
<evidence type="ECO:0000256" key="3">
    <source>
        <dbReference type="ARBA" id="ARBA00023015"/>
    </source>
</evidence>
<dbReference type="EMBL" id="JPKY01000005">
    <property type="protein sequence ID" value="KFH48113.1"/>
    <property type="molecule type" value="Genomic_DNA"/>
</dbReference>
<dbReference type="SMART" id="SM00066">
    <property type="entry name" value="GAL4"/>
    <property type="match status" value="1"/>
</dbReference>
<dbReference type="Gene3D" id="4.10.240.10">
    <property type="entry name" value="Zn(2)-C6 fungal-type DNA-binding domain"/>
    <property type="match status" value="1"/>
</dbReference>
<keyword evidence="3" id="KW-0805">Transcription regulation</keyword>
<keyword evidence="5" id="KW-0804">Transcription</keyword>
<dbReference type="InterPro" id="IPR052360">
    <property type="entry name" value="Transcr_Regulatory_Proteins"/>
</dbReference>
<dbReference type="PROSITE" id="PS50048">
    <property type="entry name" value="ZN2_CY6_FUNGAL_2"/>
    <property type="match status" value="1"/>
</dbReference>
<evidence type="ECO:0000256" key="7">
    <source>
        <dbReference type="SAM" id="MobiDB-lite"/>
    </source>
</evidence>
<dbReference type="GO" id="GO:0003677">
    <property type="term" value="F:DNA binding"/>
    <property type="evidence" value="ECO:0007669"/>
    <property type="project" value="UniProtKB-KW"/>
</dbReference>
<proteinExistence type="predicted"/>
<dbReference type="SUPFAM" id="SSF57701">
    <property type="entry name" value="Zn2/Cys6 DNA-binding domain"/>
    <property type="match status" value="1"/>
</dbReference>
<feature type="compositionally biased region" description="Low complexity" evidence="7">
    <location>
        <begin position="257"/>
        <end position="270"/>
    </location>
</feature>
<evidence type="ECO:0000256" key="6">
    <source>
        <dbReference type="ARBA" id="ARBA00023242"/>
    </source>
</evidence>
<comment type="caution">
    <text evidence="9">The sequence shown here is derived from an EMBL/GenBank/DDBJ whole genome shotgun (WGS) entry which is preliminary data.</text>
</comment>
<dbReference type="GO" id="GO:0000981">
    <property type="term" value="F:DNA-binding transcription factor activity, RNA polymerase II-specific"/>
    <property type="evidence" value="ECO:0007669"/>
    <property type="project" value="InterPro"/>
</dbReference>
<evidence type="ECO:0000313" key="10">
    <source>
        <dbReference type="Proteomes" id="UP000029964"/>
    </source>
</evidence>